<accession>A0A9W8RPA0</accession>
<sequence length="133" mass="15109">MAQSVLVTGQRDTGRWGTAHPSVVPYRAFSTKDGDILVGCGNDRLFRLLCEGLGRPEWAIDTRFATNTSRVENRDWLENSIQDITKTKITQEWLDIFDGTGLPYAKVNDLLDTVNHPHGKPDDTNYALRKFYH</sequence>
<dbReference type="GO" id="GO:0047369">
    <property type="term" value="F:succinate-hydroxymethylglutarate CoA-transferase activity"/>
    <property type="evidence" value="ECO:0007669"/>
    <property type="project" value="TreeGrafter"/>
</dbReference>
<comment type="similarity">
    <text evidence="1">Belongs to the CoA-transferase III family.</text>
</comment>
<protein>
    <submittedName>
        <fullName evidence="3">Uncharacterized protein</fullName>
    </submittedName>
</protein>
<dbReference type="SUPFAM" id="SSF89796">
    <property type="entry name" value="CoA-transferase family III (CaiB/BaiF)"/>
    <property type="match status" value="1"/>
</dbReference>
<dbReference type="InterPro" id="IPR023606">
    <property type="entry name" value="CoA-Trfase_III_dom_1_sf"/>
</dbReference>
<evidence type="ECO:0000313" key="3">
    <source>
        <dbReference type="EMBL" id="KAJ4249154.1"/>
    </source>
</evidence>
<dbReference type="PANTHER" id="PTHR48207:SF3">
    <property type="entry name" value="SUCCINATE--HYDROXYMETHYLGLUTARATE COA-TRANSFERASE"/>
    <property type="match status" value="1"/>
</dbReference>
<dbReference type="Gene3D" id="3.30.1540.10">
    <property type="entry name" value="formyl-coa transferase, domain 3"/>
    <property type="match status" value="1"/>
</dbReference>
<keyword evidence="4" id="KW-1185">Reference proteome</keyword>
<dbReference type="EMBL" id="JAOQAZ010000034">
    <property type="protein sequence ID" value="KAJ4249154.1"/>
    <property type="molecule type" value="Genomic_DNA"/>
</dbReference>
<evidence type="ECO:0000256" key="2">
    <source>
        <dbReference type="ARBA" id="ARBA00022679"/>
    </source>
</evidence>
<dbReference type="Pfam" id="PF02515">
    <property type="entry name" value="CoA_transf_3"/>
    <property type="match status" value="1"/>
</dbReference>
<proteinExistence type="inferred from homology"/>
<organism evidence="3 4">
    <name type="scientific">Fusarium torreyae</name>
    <dbReference type="NCBI Taxonomy" id="1237075"/>
    <lineage>
        <taxon>Eukaryota</taxon>
        <taxon>Fungi</taxon>
        <taxon>Dikarya</taxon>
        <taxon>Ascomycota</taxon>
        <taxon>Pezizomycotina</taxon>
        <taxon>Sordariomycetes</taxon>
        <taxon>Hypocreomycetidae</taxon>
        <taxon>Hypocreales</taxon>
        <taxon>Nectriaceae</taxon>
        <taxon>Fusarium</taxon>
    </lineage>
</organism>
<keyword evidence="2" id="KW-0808">Transferase</keyword>
<dbReference type="InterPro" id="IPR050483">
    <property type="entry name" value="CoA-transferase_III_domain"/>
</dbReference>
<evidence type="ECO:0000256" key="1">
    <source>
        <dbReference type="ARBA" id="ARBA00008383"/>
    </source>
</evidence>
<name>A0A9W8RPA0_9HYPO</name>
<dbReference type="AlphaFoldDB" id="A0A9W8RPA0"/>
<gene>
    <name evidence="3" type="ORF">NW762_012489</name>
</gene>
<dbReference type="OrthoDB" id="5863171at2759"/>
<dbReference type="InterPro" id="IPR003673">
    <property type="entry name" value="CoA-Trfase_fam_III"/>
</dbReference>
<evidence type="ECO:0000313" key="4">
    <source>
        <dbReference type="Proteomes" id="UP001152049"/>
    </source>
</evidence>
<dbReference type="InterPro" id="IPR044855">
    <property type="entry name" value="CoA-Trfase_III_dom3_sf"/>
</dbReference>
<comment type="caution">
    <text evidence="3">The sequence shown here is derived from an EMBL/GenBank/DDBJ whole genome shotgun (WGS) entry which is preliminary data.</text>
</comment>
<dbReference type="GO" id="GO:0005739">
    <property type="term" value="C:mitochondrion"/>
    <property type="evidence" value="ECO:0007669"/>
    <property type="project" value="TreeGrafter"/>
</dbReference>
<reference evidence="3" key="1">
    <citation type="submission" date="2022-09" db="EMBL/GenBank/DDBJ databases">
        <title>Fusarium specimens isolated from Avocado Roots.</title>
        <authorList>
            <person name="Stajich J."/>
            <person name="Roper C."/>
            <person name="Heimlech-Rivalta G."/>
        </authorList>
    </citation>
    <scope>NUCLEOTIDE SEQUENCE</scope>
    <source>
        <strain evidence="3">CF00136</strain>
    </source>
</reference>
<dbReference type="FunFam" id="3.30.1540.10:FF:000005">
    <property type="entry name" value="succinate--hydroxymethylglutarate CoA-transferase isoform X4"/>
    <property type="match status" value="1"/>
</dbReference>
<dbReference type="PANTHER" id="PTHR48207">
    <property type="entry name" value="SUCCINATE--HYDROXYMETHYLGLUTARATE COA-TRANSFERASE"/>
    <property type="match status" value="1"/>
</dbReference>
<dbReference type="Proteomes" id="UP001152049">
    <property type="component" value="Unassembled WGS sequence"/>
</dbReference>
<dbReference type="Gene3D" id="3.40.50.10540">
    <property type="entry name" value="Crotonobetainyl-coa:carnitine coa-transferase, domain 1"/>
    <property type="match status" value="1"/>
</dbReference>